<evidence type="ECO:0008006" key="3">
    <source>
        <dbReference type="Google" id="ProtNLM"/>
    </source>
</evidence>
<evidence type="ECO:0000313" key="1">
    <source>
        <dbReference type="EMBL" id="PKZ68298.1"/>
    </source>
</evidence>
<evidence type="ECO:0000313" key="2">
    <source>
        <dbReference type="Proteomes" id="UP000234914"/>
    </source>
</evidence>
<comment type="caution">
    <text evidence="1">The sequence shown here is derived from an EMBL/GenBank/DDBJ whole genome shotgun (WGS) entry which is preliminary data.</text>
</comment>
<proteinExistence type="predicted"/>
<reference evidence="1 2" key="1">
    <citation type="submission" date="2017-12" db="EMBL/GenBank/DDBJ databases">
        <title>Phylogenetic diversity of female urinary microbiome.</title>
        <authorList>
            <person name="Thomas-White K."/>
            <person name="Wolfe A.J."/>
        </authorList>
    </citation>
    <scope>NUCLEOTIDE SEQUENCE [LARGE SCALE GENOMIC DNA]</scope>
    <source>
        <strain evidence="1 2">UMB0416</strain>
    </source>
</reference>
<organism evidence="1 2">
    <name type="scientific">Faucicola osloensis</name>
    <name type="common">Moraxella osloensis</name>
    <dbReference type="NCBI Taxonomy" id="34062"/>
    <lineage>
        <taxon>Bacteria</taxon>
        <taxon>Pseudomonadati</taxon>
        <taxon>Pseudomonadota</taxon>
        <taxon>Gammaproteobacteria</taxon>
        <taxon>Moraxellales</taxon>
        <taxon>Moraxellaceae</taxon>
        <taxon>Faucicola</taxon>
    </lineage>
</organism>
<dbReference type="Proteomes" id="UP000234914">
    <property type="component" value="Unassembled WGS sequence"/>
</dbReference>
<accession>A0A2I1RGR1</accession>
<dbReference type="EMBL" id="PKJS01000011">
    <property type="protein sequence ID" value="PKZ68298.1"/>
    <property type="molecule type" value="Genomic_DNA"/>
</dbReference>
<dbReference type="InterPro" id="IPR009363">
    <property type="entry name" value="Phage_Mu_Gp16"/>
</dbReference>
<dbReference type="AlphaFoldDB" id="A0A2I1RGR1"/>
<sequence>MVFKCLRRRQSEMGCLFCGWGLISIRLPSMTSTDKPSRQAVMDKIEAILSDMGLHWNYAHGIARGMHKKEKLDFCTDEELHKVMQGLAVYQNRKRQNRQRKKAKQEGNE</sequence>
<gene>
    <name evidence="1" type="ORF">CYJ96_09145</name>
</gene>
<name>A0A2I1RGR1_FAUOS</name>
<dbReference type="Pfam" id="PF06252">
    <property type="entry name" value="GemA"/>
    <property type="match status" value="1"/>
</dbReference>
<protein>
    <recommendedName>
        <fullName evidence="3">DUF1018 domain-containing protein</fullName>
    </recommendedName>
</protein>